<organism evidence="4 5">
    <name type="scientific">Lithospermum erythrorhizon</name>
    <name type="common">Purple gromwell</name>
    <name type="synonym">Lithospermum officinale var. erythrorhizon</name>
    <dbReference type="NCBI Taxonomy" id="34254"/>
    <lineage>
        <taxon>Eukaryota</taxon>
        <taxon>Viridiplantae</taxon>
        <taxon>Streptophyta</taxon>
        <taxon>Embryophyta</taxon>
        <taxon>Tracheophyta</taxon>
        <taxon>Spermatophyta</taxon>
        <taxon>Magnoliopsida</taxon>
        <taxon>eudicotyledons</taxon>
        <taxon>Gunneridae</taxon>
        <taxon>Pentapetalae</taxon>
        <taxon>asterids</taxon>
        <taxon>lamiids</taxon>
        <taxon>Boraginales</taxon>
        <taxon>Boraginaceae</taxon>
        <taxon>Boraginoideae</taxon>
        <taxon>Lithospermeae</taxon>
        <taxon>Lithospermum</taxon>
    </lineage>
</organism>
<keyword evidence="5" id="KW-1185">Reference proteome</keyword>
<dbReference type="AlphaFoldDB" id="A0AAV3P062"/>
<feature type="region of interest" description="Disordered" evidence="3">
    <location>
        <begin position="288"/>
        <end position="314"/>
    </location>
</feature>
<protein>
    <submittedName>
        <fullName evidence="4">Chromatin/chromatin-binding, or -regulatory protein</fullName>
    </submittedName>
</protein>
<proteinExistence type="predicted"/>
<dbReference type="PANTHER" id="PTHR15074:SF0">
    <property type="entry name" value="METHYL-CPG-BINDING DOMAIN PROTEIN 4-LIKE PROTEIN"/>
    <property type="match status" value="1"/>
</dbReference>
<reference evidence="4 5" key="1">
    <citation type="submission" date="2024-01" db="EMBL/GenBank/DDBJ databases">
        <title>The complete chloroplast genome sequence of Lithospermum erythrorhizon: insights into the phylogenetic relationship among Boraginaceae species and the maternal lineages of purple gromwells.</title>
        <authorList>
            <person name="Okada T."/>
            <person name="Watanabe K."/>
        </authorList>
    </citation>
    <scope>NUCLEOTIDE SEQUENCE [LARGE SCALE GENOMIC DNA]</scope>
</reference>
<comment type="subcellular location">
    <subcellularLocation>
        <location evidence="1">Nucleus</location>
    </subcellularLocation>
</comment>
<feature type="region of interest" description="Disordered" evidence="3">
    <location>
        <begin position="1"/>
        <end position="47"/>
    </location>
</feature>
<dbReference type="SUPFAM" id="SSF48150">
    <property type="entry name" value="DNA-glycosylase"/>
    <property type="match status" value="1"/>
</dbReference>
<comment type="caution">
    <text evidence="4">The sequence shown here is derived from an EMBL/GenBank/DDBJ whole genome shotgun (WGS) entry which is preliminary data.</text>
</comment>
<feature type="compositionally biased region" description="Basic and acidic residues" evidence="3">
    <location>
        <begin position="288"/>
        <end position="299"/>
    </location>
</feature>
<evidence type="ECO:0000256" key="1">
    <source>
        <dbReference type="ARBA" id="ARBA00004123"/>
    </source>
</evidence>
<sequence>MKPNIVDEHWQKPHVADYAASKKKKKQKQNNMISEKEVPPPQVNLSSFSEREKNYAIQRERYVLGNCDNASNWFIKRLSGNHFENESFNNQTRASFEIHGVKNQTYVLGHFDSQSNYYIKKIEQIVNKANVNQAPNTPKSPTVALKVQMDNSENGLDKYENIRKHRFDGGRNSSDCSNMVTEKRINNFHKMCAQFAYTGGSCGNVTKKTRWGGHISDNDNAKCSEASQVLHHCSQTDQLEEEIFHETENFRKCEAYSSSMSTKEGVCSSCIKLSYNLAPASFSLVSDKMEGQRRTDKVAGRGSSRKQSSISKGRKQLRVVSPYFRNHRLESQAIVVAKSERIVPDRGIFPIAEGCEMLANMPEAKANSVVQFGEDLRYGKRSVLENRMVSMQKGFDKRNCGTNRNEVHIISRQFAVSESSKDKTVINENPSKSKFASKRRTLTAAQKRDEAYKKRTPDNTWMPPRSPFHLLQEDHSYDPWRVLVICILLNVTTGQQVRKVLQEFFTLCPNAKVATEVDVEDIVKVTKSLGLSEKRSLIVQRFSREYLEDTWTYVTQLYGVGKYAADAYAAFINGKWDRIVPTDHMLNRYWDFLRSLENGYLP</sequence>
<evidence type="ECO:0000256" key="3">
    <source>
        <dbReference type="SAM" id="MobiDB-lite"/>
    </source>
</evidence>
<gene>
    <name evidence="4" type="ORF">LIER_04083</name>
</gene>
<accession>A0AAV3P062</accession>
<dbReference type="GO" id="GO:0003824">
    <property type="term" value="F:catalytic activity"/>
    <property type="evidence" value="ECO:0007669"/>
    <property type="project" value="InterPro"/>
</dbReference>
<name>A0AAV3P062_LITER</name>
<evidence type="ECO:0000256" key="2">
    <source>
        <dbReference type="ARBA" id="ARBA00023242"/>
    </source>
</evidence>
<dbReference type="InterPro" id="IPR045138">
    <property type="entry name" value="MeCP2/MBD4"/>
</dbReference>
<dbReference type="Proteomes" id="UP001454036">
    <property type="component" value="Unassembled WGS sequence"/>
</dbReference>
<feature type="compositionally biased region" description="Basic and acidic residues" evidence="3">
    <location>
        <begin position="1"/>
        <end position="15"/>
    </location>
</feature>
<dbReference type="GO" id="GO:0003677">
    <property type="term" value="F:DNA binding"/>
    <property type="evidence" value="ECO:0007669"/>
    <property type="project" value="InterPro"/>
</dbReference>
<dbReference type="GO" id="GO:0005634">
    <property type="term" value="C:nucleus"/>
    <property type="evidence" value="ECO:0007669"/>
    <property type="project" value="UniProtKB-SubCell"/>
</dbReference>
<dbReference type="Gene3D" id="1.10.340.30">
    <property type="entry name" value="Hypothetical protein, domain 2"/>
    <property type="match status" value="1"/>
</dbReference>
<evidence type="ECO:0000313" key="4">
    <source>
        <dbReference type="EMBL" id="GAA0143388.1"/>
    </source>
</evidence>
<dbReference type="GO" id="GO:0006281">
    <property type="term" value="P:DNA repair"/>
    <property type="evidence" value="ECO:0007669"/>
    <property type="project" value="InterPro"/>
</dbReference>
<dbReference type="EMBL" id="BAABME010000511">
    <property type="protein sequence ID" value="GAA0143388.1"/>
    <property type="molecule type" value="Genomic_DNA"/>
</dbReference>
<evidence type="ECO:0000313" key="5">
    <source>
        <dbReference type="Proteomes" id="UP001454036"/>
    </source>
</evidence>
<keyword evidence="2" id="KW-0539">Nucleus</keyword>
<dbReference type="InterPro" id="IPR011257">
    <property type="entry name" value="DNA_glycosylase"/>
</dbReference>
<dbReference type="PANTHER" id="PTHR15074">
    <property type="entry name" value="METHYL-CPG-BINDING PROTEIN"/>
    <property type="match status" value="1"/>
</dbReference>